<dbReference type="Pfam" id="PF00271">
    <property type="entry name" value="Helicase_C"/>
    <property type="match status" value="1"/>
</dbReference>
<dbReference type="GO" id="GO:0016787">
    <property type="term" value="F:hydrolase activity"/>
    <property type="evidence" value="ECO:0007669"/>
    <property type="project" value="InterPro"/>
</dbReference>
<dbReference type="EMBL" id="LGCI01000005">
    <property type="protein sequence ID" value="KOY83625.1"/>
    <property type="molecule type" value="Genomic_DNA"/>
</dbReference>
<dbReference type="RefSeq" id="WP_053994873.1">
    <property type="nucleotide sequence ID" value="NZ_CP065643.1"/>
</dbReference>
<dbReference type="Pfam" id="PF04851">
    <property type="entry name" value="ResIII"/>
    <property type="match status" value="1"/>
</dbReference>
<dbReference type="GO" id="GO:0043138">
    <property type="term" value="F:3'-5' DNA helicase activity"/>
    <property type="evidence" value="ECO:0007669"/>
    <property type="project" value="TreeGrafter"/>
</dbReference>
<keyword evidence="1" id="KW-0547">Nucleotide-binding</keyword>
<dbReference type="PROSITE" id="PS51194">
    <property type="entry name" value="HELICASE_CTER"/>
    <property type="match status" value="1"/>
</dbReference>
<proteinExistence type="predicted"/>
<dbReference type="SMART" id="SM00487">
    <property type="entry name" value="DEXDc"/>
    <property type="match status" value="1"/>
</dbReference>
<dbReference type="GO" id="GO:0006310">
    <property type="term" value="P:DNA recombination"/>
    <property type="evidence" value="ECO:0007669"/>
    <property type="project" value="TreeGrafter"/>
</dbReference>
<keyword evidence="2" id="KW-0067">ATP-binding</keyword>
<evidence type="ECO:0000259" key="4">
    <source>
        <dbReference type="PROSITE" id="PS51192"/>
    </source>
</evidence>
<dbReference type="GO" id="GO:0006270">
    <property type="term" value="P:DNA replication initiation"/>
    <property type="evidence" value="ECO:0007669"/>
    <property type="project" value="TreeGrafter"/>
</dbReference>
<dbReference type="InterPro" id="IPR014001">
    <property type="entry name" value="Helicase_ATP-bd"/>
</dbReference>
<feature type="domain" description="Helicase ATP-binding" evidence="4">
    <location>
        <begin position="137"/>
        <end position="289"/>
    </location>
</feature>
<dbReference type="PATRIC" id="fig|33935.3.peg.33"/>
<dbReference type="PANTHER" id="PTHR30580:SF1">
    <property type="entry name" value="COMF OPERON PROTEIN 1"/>
    <property type="match status" value="1"/>
</dbReference>
<organism evidence="6 7">
    <name type="scientific">Lysinibacillus macroides</name>
    <dbReference type="NCBI Taxonomy" id="33935"/>
    <lineage>
        <taxon>Bacteria</taxon>
        <taxon>Bacillati</taxon>
        <taxon>Bacillota</taxon>
        <taxon>Bacilli</taxon>
        <taxon>Bacillales</taxon>
        <taxon>Bacillaceae</taxon>
        <taxon>Lysinibacillus</taxon>
    </lineage>
</organism>
<dbReference type="Proteomes" id="UP000037977">
    <property type="component" value="Unassembled WGS sequence"/>
</dbReference>
<dbReference type="GO" id="GO:0003677">
    <property type="term" value="F:DNA binding"/>
    <property type="evidence" value="ECO:0007669"/>
    <property type="project" value="UniProtKB-KW"/>
</dbReference>
<evidence type="ECO:0000259" key="5">
    <source>
        <dbReference type="PROSITE" id="PS51194"/>
    </source>
</evidence>
<dbReference type="OrthoDB" id="2077914at2"/>
<evidence type="ECO:0000256" key="1">
    <source>
        <dbReference type="ARBA" id="ARBA00022741"/>
    </source>
</evidence>
<feature type="domain" description="Helicase C-terminal" evidence="5">
    <location>
        <begin position="315"/>
        <end position="461"/>
    </location>
</feature>
<protein>
    <submittedName>
        <fullName evidence="6">Competence protein</fullName>
    </submittedName>
</protein>
<dbReference type="InterPro" id="IPR001650">
    <property type="entry name" value="Helicase_C-like"/>
</dbReference>
<dbReference type="Gene3D" id="3.40.50.300">
    <property type="entry name" value="P-loop containing nucleotide triphosphate hydrolases"/>
    <property type="match status" value="2"/>
</dbReference>
<evidence type="ECO:0000313" key="6">
    <source>
        <dbReference type="EMBL" id="KOY83625.1"/>
    </source>
</evidence>
<dbReference type="PANTHER" id="PTHR30580">
    <property type="entry name" value="PRIMOSOMAL PROTEIN N"/>
    <property type="match status" value="1"/>
</dbReference>
<dbReference type="GO" id="GO:0005524">
    <property type="term" value="F:ATP binding"/>
    <property type="evidence" value="ECO:0007669"/>
    <property type="project" value="UniProtKB-KW"/>
</dbReference>
<evidence type="ECO:0000256" key="2">
    <source>
        <dbReference type="ARBA" id="ARBA00022840"/>
    </source>
</evidence>
<comment type="caution">
    <text evidence="6">The sequence shown here is derived from an EMBL/GenBank/DDBJ whole genome shotgun (WGS) entry which is preliminary data.</text>
</comment>
<gene>
    <name evidence="6" type="ORF">ADM90_03135</name>
</gene>
<keyword evidence="3" id="KW-0238">DNA-binding</keyword>
<dbReference type="GO" id="GO:0006302">
    <property type="term" value="P:double-strand break repair"/>
    <property type="evidence" value="ECO:0007669"/>
    <property type="project" value="TreeGrafter"/>
</dbReference>
<dbReference type="AlphaFoldDB" id="A0A0N0CWT4"/>
<dbReference type="InterPro" id="IPR027417">
    <property type="entry name" value="P-loop_NTPase"/>
</dbReference>
<accession>A0A0N0CWT4</accession>
<dbReference type="SUPFAM" id="SSF52540">
    <property type="entry name" value="P-loop containing nucleoside triphosphate hydrolases"/>
    <property type="match status" value="1"/>
</dbReference>
<sequence>MKGETFMKYTGWILPPALRDFHEGRIWLKNHSPFLPIDIDKAITHQYFHILEGIQKNPFNKCNRCHNIDPELFTIFECASCQQPCIYCRHCIQMGRVSSCTQLILWTGPTAIKKRKHVLKWTGQFTELQQQAADETLASVKAKRSHLISAVCGAGKTELLFPTVHDALKRALRVCIATPRTDVVLELYPRFQQVFPKTVIHALYGGAPKQDGYAQLVLATTHQLYRFDQAFDVMIVDEADAFPYTFDETLQKAVEKAKKADAPIVFVTATPSLKLQQAFQHESTSFIPKRYHNHPLPVPQFDALWNYEKSFFRGKIPKKLKHWTEQRIVQKEPFLIFFPTVALMEKAALLFQSINKQILAVHAEDPERKEKVLKLRNKEIPGLLTTTILERGITIRNVQVAVVGAESPIFTANALIQIAGRVGRNKDFPDGDIRFFHHGITTKMDEARAKIIFYNKEGFSL</sequence>
<dbReference type="PROSITE" id="PS51192">
    <property type="entry name" value="HELICASE_ATP_BIND_1"/>
    <property type="match status" value="1"/>
</dbReference>
<reference evidence="6 7" key="1">
    <citation type="submission" date="2015-07" db="EMBL/GenBank/DDBJ databases">
        <title>Genome sequencing project for genomic taxonomy and phylogenomics of Bacillus-like bacteria.</title>
        <authorList>
            <person name="Liu B."/>
            <person name="Wang J."/>
            <person name="Zhu Y."/>
            <person name="Liu G."/>
            <person name="Chen Q."/>
            <person name="Chen Z."/>
            <person name="Che J."/>
            <person name="Ge C."/>
            <person name="Shi H."/>
            <person name="Pan Z."/>
            <person name="Liu X."/>
        </authorList>
    </citation>
    <scope>NUCLEOTIDE SEQUENCE [LARGE SCALE GENOMIC DNA]</scope>
    <source>
        <strain evidence="6 7">DSM 54</strain>
    </source>
</reference>
<evidence type="ECO:0000313" key="7">
    <source>
        <dbReference type="Proteomes" id="UP000037977"/>
    </source>
</evidence>
<dbReference type="SMART" id="SM00490">
    <property type="entry name" value="HELICc"/>
    <property type="match status" value="1"/>
</dbReference>
<dbReference type="InterPro" id="IPR006935">
    <property type="entry name" value="Helicase/UvrB_N"/>
</dbReference>
<keyword evidence="7" id="KW-1185">Reference proteome</keyword>
<dbReference type="STRING" id="33935.ADM90_03135"/>
<evidence type="ECO:0000256" key="3">
    <source>
        <dbReference type="ARBA" id="ARBA00023125"/>
    </source>
</evidence>
<name>A0A0N0CWT4_9BACI</name>